<dbReference type="eggNOG" id="COG0741">
    <property type="taxonomic scope" value="Bacteria"/>
</dbReference>
<feature type="chain" id="PRO_5003071452" evidence="2">
    <location>
        <begin position="21"/>
        <end position="655"/>
    </location>
</feature>
<dbReference type="InterPro" id="IPR008258">
    <property type="entry name" value="Transglycosylase_SLT_dom_1"/>
</dbReference>
<evidence type="ECO:0000313" key="5">
    <source>
        <dbReference type="Proteomes" id="UP000002366"/>
    </source>
</evidence>
<comment type="similarity">
    <text evidence="1">Belongs to the transglycosylase Slt family.</text>
</comment>
<dbReference type="Gene3D" id="1.25.40.10">
    <property type="entry name" value="Tetratricopeptide repeat domain"/>
    <property type="match status" value="2"/>
</dbReference>
<sequence>MLIRKLHVLAIVLLFLSVSAGMAVGSPDTSQPPSVEEAFWKREWKTIDEFLKLDHAALSPRELTLGANALWLQKRWGEALALLQKIDEADFPSALVPYRDMMIVLALERTGEKQKAYERAQGLLNKVPEELGFYVAYALSRLSDDNETRRCWLETMLTKATNQAQTIQTLNELLRTAGDNLAYALQLLKFEPMNSQALSCLGKSPRPYGGPVANALGYAAYLRGEYAKAIPLFLEVPLDSADGLKSRYYRAVSLYRLERYEEALKLWEWLALNGKSYGESSVRRLGILAGQGEREKTLESLQRIADRGNSTVRPRALYSLYTLVPEEQKEFLKKELIDKYAMTEGTQAILWDDAWQAWKKGNTREALRIWEHFFSLSNGAMRERLLYWTARGYEKLEQKGKAEELFHTLISDYPLSIYSFLASPGGPSFTGETPSELEREKCELEEWGFVFYARLRLLKEGSSSAYYRAAILSEWLEDEPGAYSAASTLASALLKKNPLPKKGICFLYPRPYRGHVLQSAERFGVEPNLIWSVMKQESAFDADVNSWVGAIGLMQLMPATGKEEAKLLGMEKVDLWQPETNILLAASHLGRLQKRFRRLEWAIAAYNAGGGAVGRWIKEGEERPFDEWMEDIPYNETRNYVRKVMGNLFVYRMLY</sequence>
<evidence type="ECO:0000259" key="3">
    <source>
        <dbReference type="Pfam" id="PF01464"/>
    </source>
</evidence>
<dbReference type="Proteomes" id="UP000002366">
    <property type="component" value="Chromosome"/>
</dbReference>
<dbReference type="eggNOG" id="COG0457">
    <property type="taxonomic scope" value="Bacteria"/>
</dbReference>
<proteinExistence type="inferred from homology"/>
<organism evidence="4 5">
    <name type="scientific">Aminobacterium colombiense (strain DSM 12261 / ALA-1)</name>
    <dbReference type="NCBI Taxonomy" id="572547"/>
    <lineage>
        <taxon>Bacteria</taxon>
        <taxon>Thermotogati</taxon>
        <taxon>Synergistota</taxon>
        <taxon>Synergistia</taxon>
        <taxon>Synergistales</taxon>
        <taxon>Aminobacteriaceae</taxon>
        <taxon>Aminobacterium</taxon>
    </lineage>
</organism>
<protein>
    <submittedName>
        <fullName evidence="4">Lytic transglycosylase catalytic</fullName>
    </submittedName>
</protein>
<gene>
    <name evidence="4" type="ordered locus">Amico_0366</name>
</gene>
<reference evidence="4 5" key="1">
    <citation type="journal article" date="2010" name="Stand. Genomic Sci.">
        <title>Complete genome sequence of Aminobacterium colombiense type strain (ALA-1).</title>
        <authorList>
            <person name="Chertkov O."/>
            <person name="Sikorski J."/>
            <person name="Brambilla E."/>
            <person name="Lapidus A."/>
            <person name="Copeland A."/>
            <person name="Glavina Del Rio T."/>
            <person name="Nolan M."/>
            <person name="Lucas S."/>
            <person name="Tice H."/>
            <person name="Cheng J.F."/>
            <person name="Han C."/>
            <person name="Detter J.C."/>
            <person name="Bruce D."/>
            <person name="Tapia R."/>
            <person name="Goodwin L."/>
            <person name="Pitluck S."/>
            <person name="Liolios K."/>
            <person name="Ivanova N."/>
            <person name="Mavromatis K."/>
            <person name="Ovchinnikova G."/>
            <person name="Pati A."/>
            <person name="Chen A."/>
            <person name="Palaniappan K."/>
            <person name="Land M."/>
            <person name="Hauser L."/>
            <person name="Chang Y.J."/>
            <person name="Jeffries C.D."/>
            <person name="Spring S."/>
            <person name="Rohde M."/>
            <person name="Goker M."/>
            <person name="Bristow J."/>
            <person name="Eisen J.A."/>
            <person name="Markowitz V."/>
            <person name="Hugenholtz P."/>
            <person name="Kyrpides N.C."/>
            <person name="Klenk H.P."/>
        </authorList>
    </citation>
    <scope>NUCLEOTIDE SEQUENCE [LARGE SCALE GENOMIC DNA]</scope>
    <source>
        <strain evidence="5">DSM 12261 / ALA-1</strain>
    </source>
</reference>
<evidence type="ECO:0000256" key="2">
    <source>
        <dbReference type="SAM" id="SignalP"/>
    </source>
</evidence>
<dbReference type="GO" id="GO:0008933">
    <property type="term" value="F:peptidoglycan lytic transglycosylase activity"/>
    <property type="evidence" value="ECO:0007669"/>
    <property type="project" value="InterPro"/>
</dbReference>
<dbReference type="InterPro" id="IPR011990">
    <property type="entry name" value="TPR-like_helical_dom_sf"/>
</dbReference>
<feature type="signal peptide" evidence="2">
    <location>
        <begin position="1"/>
        <end position="20"/>
    </location>
</feature>
<name>D5ED77_AMICL</name>
<dbReference type="GO" id="GO:0000270">
    <property type="term" value="P:peptidoglycan metabolic process"/>
    <property type="evidence" value="ECO:0007669"/>
    <property type="project" value="InterPro"/>
</dbReference>
<keyword evidence="5" id="KW-1185">Reference proteome</keyword>
<dbReference type="AlphaFoldDB" id="D5ED77"/>
<feature type="domain" description="Transglycosylase SLT" evidence="3">
    <location>
        <begin position="518"/>
        <end position="627"/>
    </location>
</feature>
<dbReference type="RefSeq" id="WP_013047775.1">
    <property type="nucleotide sequence ID" value="NC_014011.1"/>
</dbReference>
<dbReference type="CAZy" id="GH23">
    <property type="family name" value="Glycoside Hydrolase Family 23"/>
</dbReference>
<dbReference type="InterPro" id="IPR000189">
    <property type="entry name" value="Transglyc_AS"/>
</dbReference>
<dbReference type="InterPro" id="IPR023346">
    <property type="entry name" value="Lysozyme-like_dom_sf"/>
</dbReference>
<dbReference type="PANTHER" id="PTHR37423:SF2">
    <property type="entry name" value="MEMBRANE-BOUND LYTIC MUREIN TRANSGLYCOSYLASE C"/>
    <property type="match status" value="1"/>
</dbReference>
<dbReference type="PROSITE" id="PS00922">
    <property type="entry name" value="TRANSGLYCOSYLASE"/>
    <property type="match status" value="1"/>
</dbReference>
<dbReference type="SUPFAM" id="SSF48452">
    <property type="entry name" value="TPR-like"/>
    <property type="match status" value="2"/>
</dbReference>
<dbReference type="Gene3D" id="1.10.530.10">
    <property type="match status" value="1"/>
</dbReference>
<dbReference type="GO" id="GO:0016020">
    <property type="term" value="C:membrane"/>
    <property type="evidence" value="ECO:0007669"/>
    <property type="project" value="InterPro"/>
</dbReference>
<dbReference type="CDD" id="cd13401">
    <property type="entry name" value="Slt70-like"/>
    <property type="match status" value="1"/>
</dbReference>
<evidence type="ECO:0000256" key="1">
    <source>
        <dbReference type="ARBA" id="ARBA00007734"/>
    </source>
</evidence>
<dbReference type="KEGG" id="aco:Amico_0366"/>
<dbReference type="OrthoDB" id="9815002at2"/>
<dbReference type="EMBL" id="CP001997">
    <property type="protein sequence ID" value="ADE56509.1"/>
    <property type="molecule type" value="Genomic_DNA"/>
</dbReference>
<keyword evidence="2" id="KW-0732">Signal</keyword>
<dbReference type="PANTHER" id="PTHR37423">
    <property type="entry name" value="SOLUBLE LYTIC MUREIN TRANSGLYCOSYLASE-RELATED"/>
    <property type="match status" value="1"/>
</dbReference>
<dbReference type="HOGENOM" id="CLU_495049_0_0_0"/>
<accession>D5ED77</accession>
<dbReference type="SUPFAM" id="SSF53955">
    <property type="entry name" value="Lysozyme-like"/>
    <property type="match status" value="1"/>
</dbReference>
<dbReference type="Pfam" id="PF01464">
    <property type="entry name" value="SLT"/>
    <property type="match status" value="1"/>
</dbReference>
<dbReference type="STRING" id="572547.Amico_0366"/>
<evidence type="ECO:0000313" key="4">
    <source>
        <dbReference type="EMBL" id="ADE56509.1"/>
    </source>
</evidence>